<reference evidence="3" key="1">
    <citation type="submission" date="2016-10" db="EMBL/GenBank/DDBJ databases">
        <authorList>
            <person name="Varghese N."/>
            <person name="Submissions S."/>
        </authorList>
    </citation>
    <scope>NUCLEOTIDE SEQUENCE [LARGE SCALE GENOMIC DNA]</scope>
    <source>
        <strain evidence="3">DSM 26471</strain>
    </source>
</reference>
<dbReference type="EMBL" id="FORH01000008">
    <property type="protein sequence ID" value="SFK07029.1"/>
    <property type="molecule type" value="Genomic_DNA"/>
</dbReference>
<dbReference type="GO" id="GO:0005524">
    <property type="term" value="F:ATP binding"/>
    <property type="evidence" value="ECO:0007669"/>
    <property type="project" value="UniProtKB-KW"/>
</dbReference>
<name>A0A1I3WIK6_9RHOB</name>
<evidence type="ECO:0000313" key="2">
    <source>
        <dbReference type="EMBL" id="SFK07029.1"/>
    </source>
</evidence>
<dbReference type="InterPro" id="IPR036113">
    <property type="entry name" value="Asp/Glu-ADT_sf_sub_c"/>
</dbReference>
<dbReference type="HAMAP" id="MF_00122">
    <property type="entry name" value="GatC"/>
    <property type="match status" value="1"/>
</dbReference>
<dbReference type="GO" id="GO:0050566">
    <property type="term" value="F:asparaginyl-tRNA synthase (glutamine-hydrolyzing) activity"/>
    <property type="evidence" value="ECO:0007669"/>
    <property type="project" value="RHEA"/>
</dbReference>
<keyword evidence="3" id="KW-1185">Reference proteome</keyword>
<evidence type="ECO:0000256" key="1">
    <source>
        <dbReference type="HAMAP-Rule" id="MF_00122"/>
    </source>
</evidence>
<comment type="similarity">
    <text evidence="1">Belongs to the GatC family.</text>
</comment>
<dbReference type="Pfam" id="PF02686">
    <property type="entry name" value="GatC"/>
    <property type="match status" value="1"/>
</dbReference>
<comment type="catalytic activity">
    <reaction evidence="1">
        <text>L-aspartyl-tRNA(Asn) + L-glutamine + ATP + H2O = L-asparaginyl-tRNA(Asn) + L-glutamate + ADP + phosphate + 2 H(+)</text>
        <dbReference type="Rhea" id="RHEA:14513"/>
        <dbReference type="Rhea" id="RHEA-COMP:9674"/>
        <dbReference type="Rhea" id="RHEA-COMP:9677"/>
        <dbReference type="ChEBI" id="CHEBI:15377"/>
        <dbReference type="ChEBI" id="CHEBI:15378"/>
        <dbReference type="ChEBI" id="CHEBI:29985"/>
        <dbReference type="ChEBI" id="CHEBI:30616"/>
        <dbReference type="ChEBI" id="CHEBI:43474"/>
        <dbReference type="ChEBI" id="CHEBI:58359"/>
        <dbReference type="ChEBI" id="CHEBI:78515"/>
        <dbReference type="ChEBI" id="CHEBI:78516"/>
        <dbReference type="ChEBI" id="CHEBI:456216"/>
    </reaction>
</comment>
<dbReference type="EC" id="6.3.5.-" evidence="1"/>
<gene>
    <name evidence="1" type="primary">gatC</name>
    <name evidence="2" type="ORF">SAMN04487991_3758</name>
</gene>
<dbReference type="GO" id="GO:0016740">
    <property type="term" value="F:transferase activity"/>
    <property type="evidence" value="ECO:0007669"/>
    <property type="project" value="UniProtKB-KW"/>
</dbReference>
<dbReference type="AlphaFoldDB" id="A0A1I3WIK6"/>
<keyword evidence="1" id="KW-0436">Ligase</keyword>
<dbReference type="PANTHER" id="PTHR15004">
    <property type="entry name" value="GLUTAMYL-TRNA(GLN) AMIDOTRANSFERASE SUBUNIT C, MITOCHONDRIAL"/>
    <property type="match status" value="1"/>
</dbReference>
<dbReference type="GO" id="GO:0050567">
    <property type="term" value="F:glutaminyl-tRNA synthase (glutamine-hydrolyzing) activity"/>
    <property type="evidence" value="ECO:0007669"/>
    <property type="project" value="UniProtKB-UniRule"/>
</dbReference>
<keyword evidence="1" id="KW-0067">ATP-binding</keyword>
<organism evidence="2 3">
    <name type="scientific">Celeribacter neptunius</name>
    <dbReference type="NCBI Taxonomy" id="588602"/>
    <lineage>
        <taxon>Bacteria</taxon>
        <taxon>Pseudomonadati</taxon>
        <taxon>Pseudomonadota</taxon>
        <taxon>Alphaproteobacteria</taxon>
        <taxon>Rhodobacterales</taxon>
        <taxon>Roseobacteraceae</taxon>
        <taxon>Celeribacter</taxon>
    </lineage>
</organism>
<dbReference type="STRING" id="588602.SAMN04487991_3758"/>
<comment type="subunit">
    <text evidence="1">Heterotrimer of A, B and C subunits.</text>
</comment>
<dbReference type="Proteomes" id="UP000199630">
    <property type="component" value="Unassembled WGS sequence"/>
</dbReference>
<dbReference type="InterPro" id="IPR003837">
    <property type="entry name" value="GatC"/>
</dbReference>
<comment type="function">
    <text evidence="1">Allows the formation of correctly charged Asn-tRNA(Asn) or Gln-tRNA(Gln) through the transamidation of misacylated Asp-tRNA(Asn) or Glu-tRNA(Gln) in organisms which lack either or both of asparaginyl-tRNA or glutaminyl-tRNA synthetases. The reaction takes place in the presence of glutamine and ATP through an activated phospho-Asp-tRNA(Asn) or phospho-Glu-tRNA(Gln).</text>
</comment>
<dbReference type="OrthoDB" id="9794326at2"/>
<sequence length="95" mass="10529">MSIDIDTARRVAKLARIRVEEDALPALAEEFNAVLGFIEQLSEVDVEGVEPMTSVTPMRLKRRQDGVTDGNMQEKILSNAPDAREGFFAVPKVVE</sequence>
<dbReference type="Gene3D" id="1.10.20.60">
    <property type="entry name" value="Glu-tRNAGln amidotransferase C subunit, N-terminal domain"/>
    <property type="match status" value="1"/>
</dbReference>
<accession>A0A1I3WIK6</accession>
<keyword evidence="1" id="KW-0648">Protein biosynthesis</keyword>
<dbReference type="PANTHER" id="PTHR15004:SF0">
    <property type="entry name" value="GLUTAMYL-TRNA(GLN) AMIDOTRANSFERASE SUBUNIT C, MITOCHONDRIAL"/>
    <property type="match status" value="1"/>
</dbReference>
<dbReference type="GO" id="GO:0006412">
    <property type="term" value="P:translation"/>
    <property type="evidence" value="ECO:0007669"/>
    <property type="project" value="UniProtKB-UniRule"/>
</dbReference>
<comment type="catalytic activity">
    <reaction evidence="1">
        <text>L-glutamyl-tRNA(Gln) + L-glutamine + ATP + H2O = L-glutaminyl-tRNA(Gln) + L-glutamate + ADP + phosphate + H(+)</text>
        <dbReference type="Rhea" id="RHEA:17521"/>
        <dbReference type="Rhea" id="RHEA-COMP:9681"/>
        <dbReference type="Rhea" id="RHEA-COMP:9684"/>
        <dbReference type="ChEBI" id="CHEBI:15377"/>
        <dbReference type="ChEBI" id="CHEBI:15378"/>
        <dbReference type="ChEBI" id="CHEBI:29985"/>
        <dbReference type="ChEBI" id="CHEBI:30616"/>
        <dbReference type="ChEBI" id="CHEBI:43474"/>
        <dbReference type="ChEBI" id="CHEBI:58359"/>
        <dbReference type="ChEBI" id="CHEBI:78520"/>
        <dbReference type="ChEBI" id="CHEBI:78521"/>
        <dbReference type="ChEBI" id="CHEBI:456216"/>
    </reaction>
</comment>
<protein>
    <recommendedName>
        <fullName evidence="1">Aspartyl/glutamyl-tRNA(Asn/Gln) amidotransferase subunit C</fullName>
        <shortName evidence="1">Asp/Glu-ADT subunit C</shortName>
        <ecNumber evidence="1">6.3.5.-</ecNumber>
    </recommendedName>
</protein>
<dbReference type="SUPFAM" id="SSF141000">
    <property type="entry name" value="Glu-tRNAGln amidotransferase C subunit"/>
    <property type="match status" value="1"/>
</dbReference>
<dbReference type="GO" id="GO:0070681">
    <property type="term" value="P:glutaminyl-tRNAGln biosynthesis via transamidation"/>
    <property type="evidence" value="ECO:0007669"/>
    <property type="project" value="TreeGrafter"/>
</dbReference>
<dbReference type="RefSeq" id="WP_090062311.1">
    <property type="nucleotide sequence ID" value="NZ_FORH01000008.1"/>
</dbReference>
<evidence type="ECO:0000313" key="3">
    <source>
        <dbReference type="Proteomes" id="UP000199630"/>
    </source>
</evidence>
<proteinExistence type="inferred from homology"/>
<dbReference type="GO" id="GO:0006450">
    <property type="term" value="P:regulation of translational fidelity"/>
    <property type="evidence" value="ECO:0007669"/>
    <property type="project" value="InterPro"/>
</dbReference>
<keyword evidence="1" id="KW-0547">Nucleotide-binding</keyword>
<dbReference type="NCBIfam" id="TIGR00135">
    <property type="entry name" value="gatC"/>
    <property type="match status" value="1"/>
</dbReference>
<keyword evidence="2" id="KW-0808">Transferase</keyword>